<feature type="compositionally biased region" description="Basic residues" evidence="5">
    <location>
        <begin position="118"/>
        <end position="132"/>
    </location>
</feature>
<dbReference type="AlphaFoldDB" id="A0A1W4WKV1"/>
<dbReference type="Gene3D" id="1.10.472.10">
    <property type="entry name" value="Cyclin-like"/>
    <property type="match status" value="2"/>
</dbReference>
<keyword evidence="8" id="KW-1185">Reference proteome</keyword>
<dbReference type="PROSITE" id="PS00292">
    <property type="entry name" value="CYCLINS"/>
    <property type="match status" value="1"/>
</dbReference>
<dbReference type="GO" id="GO:0051301">
    <property type="term" value="P:cell division"/>
    <property type="evidence" value="ECO:0007669"/>
    <property type="project" value="UniProtKB-KW"/>
</dbReference>
<dbReference type="InterPro" id="IPR048258">
    <property type="entry name" value="Cyclins_cyclin-box"/>
</dbReference>
<feature type="compositionally biased region" description="Basic and acidic residues" evidence="5">
    <location>
        <begin position="7"/>
        <end position="17"/>
    </location>
</feature>
<dbReference type="CDD" id="cd20520">
    <property type="entry name" value="CYCLIN_CCNE_rpt2"/>
    <property type="match status" value="1"/>
</dbReference>
<evidence type="ECO:0000256" key="3">
    <source>
        <dbReference type="ARBA" id="ARBA00023306"/>
    </source>
</evidence>
<dbReference type="InterPro" id="IPR013763">
    <property type="entry name" value="Cyclin-like_dom"/>
</dbReference>
<comment type="similarity">
    <text evidence="4">Belongs to the cyclin family.</text>
</comment>
<dbReference type="GO" id="GO:0000278">
    <property type="term" value="P:mitotic cell cycle"/>
    <property type="evidence" value="ECO:0007669"/>
    <property type="project" value="UniProtKB-ARBA"/>
</dbReference>
<dbReference type="RefSeq" id="XP_025835638.1">
    <property type="nucleotide sequence ID" value="XM_025979853.1"/>
</dbReference>
<proteinExistence type="inferred from homology"/>
<dbReference type="GeneID" id="108733833"/>
<feature type="region of interest" description="Disordered" evidence="5">
    <location>
        <begin position="1"/>
        <end position="20"/>
    </location>
</feature>
<feature type="compositionally biased region" description="Low complexity" evidence="5">
    <location>
        <begin position="528"/>
        <end position="542"/>
    </location>
</feature>
<feature type="compositionally biased region" description="Basic and acidic residues" evidence="5">
    <location>
        <begin position="475"/>
        <end position="491"/>
    </location>
</feature>
<name>A0A1W4WKV1_AGRPL</name>
<evidence type="ECO:0000259" key="6">
    <source>
        <dbReference type="SMART" id="SM00385"/>
    </source>
</evidence>
<evidence type="ECO:0000256" key="5">
    <source>
        <dbReference type="SAM" id="MobiDB-lite"/>
    </source>
</evidence>
<evidence type="ECO:0000313" key="10">
    <source>
        <dbReference type="RefSeq" id="XP_025835638.1"/>
    </source>
</evidence>
<dbReference type="Proteomes" id="UP000192223">
    <property type="component" value="Unplaced"/>
</dbReference>
<dbReference type="InterPro" id="IPR006671">
    <property type="entry name" value="Cyclin_N"/>
</dbReference>
<keyword evidence="2 4" id="KW-0195">Cyclin</keyword>
<evidence type="ECO:0000256" key="4">
    <source>
        <dbReference type="RuleBase" id="RU000383"/>
    </source>
</evidence>
<protein>
    <submittedName>
        <fullName evidence="10">G1/S-specific cyclin-E1 isoform X1</fullName>
    </submittedName>
    <submittedName>
        <fullName evidence="9">G1/S-specific cyclin-E1 isoform X2</fullName>
    </submittedName>
</protein>
<dbReference type="RefSeq" id="XP_018320665.1">
    <property type="nucleotide sequence ID" value="XM_018465163.2"/>
</dbReference>
<dbReference type="Pfam" id="PF02984">
    <property type="entry name" value="Cyclin_C"/>
    <property type="match status" value="1"/>
</dbReference>
<sequence length="600" mass="69519">MEGELDTESREWKDILTEKGSVPSNETTVLQYETDHFDDKRSFSEELREHKNKVIWAFNYGEEVTKKTLENIQAYKQKTMESYSLSYVSPSDVKYGITNSNTDEPSTSTGTYSNHITPHSHKKHSCHRKSKRREITDEFSTPQKTRETPLPLLPWADSKEVWQNMVYKEEATSQTRNSRLFEDRTSFLPRMRAILLDWIMEVCEVYRLKRVTYYLAVDYVDRYLTIKLNIPKTQLQLIGVSCLFIAAKLEEIYPPKLSEFSYVCDGACTNAEILACEVLLLNTLGWDVNPMTPSGWLNLYMQIHYDAASVRRQKLREGLNRDFVFPQYSAYQFVRASHLMDLFSLDPGYLRFSYSVIAAAAMYFIFGKRVALTVSGLGWDQLKHCVEYMAVFYKVIRDTPDPKLHSIPTHEIDQRQLACYRYIRTKVPDLVPDENHSLQTHSVDLDYFEKATLMRLEQMGLRVEKTYIKKKKEKQKSNTPEKCKEDCQDKKNREEEEEMTLVIFDIEKVLDDAVSALDKKKTDETESTDSSPDSVKSSTRSTDTLTCFSPSSIPCEADIFTKDPKTKLTFDEILARLHDCANQLYPETATPKSTDSCNED</sequence>
<dbReference type="Pfam" id="PF00134">
    <property type="entry name" value="Cyclin_N"/>
    <property type="match status" value="1"/>
</dbReference>
<feature type="domain" description="Cyclin-like" evidence="6">
    <location>
        <begin position="197"/>
        <end position="282"/>
    </location>
</feature>
<feature type="region of interest" description="Disordered" evidence="5">
    <location>
        <begin position="518"/>
        <end position="544"/>
    </location>
</feature>
<feature type="region of interest" description="Disordered" evidence="5">
    <location>
        <begin position="103"/>
        <end position="145"/>
    </location>
</feature>
<evidence type="ECO:0000313" key="8">
    <source>
        <dbReference type="Proteomes" id="UP000192223"/>
    </source>
</evidence>
<dbReference type="SMART" id="SM00385">
    <property type="entry name" value="CYCLIN"/>
    <property type="match status" value="1"/>
</dbReference>
<dbReference type="InterPro" id="IPR004367">
    <property type="entry name" value="Cyclin_C-dom"/>
</dbReference>
<dbReference type="PANTHER" id="PTHR10177">
    <property type="entry name" value="CYCLINS"/>
    <property type="match status" value="1"/>
</dbReference>
<keyword evidence="1" id="KW-0132">Cell division</keyword>
<gene>
    <name evidence="9 10" type="primary">LOC108733833</name>
</gene>
<feature type="compositionally biased region" description="Polar residues" evidence="5">
    <location>
        <begin position="103"/>
        <end position="117"/>
    </location>
</feature>
<organism evidence="8 9">
    <name type="scientific">Agrilus planipennis</name>
    <name type="common">Emerald ash borer</name>
    <name type="synonym">Agrilus marcopoli</name>
    <dbReference type="NCBI Taxonomy" id="224129"/>
    <lineage>
        <taxon>Eukaryota</taxon>
        <taxon>Metazoa</taxon>
        <taxon>Ecdysozoa</taxon>
        <taxon>Arthropoda</taxon>
        <taxon>Hexapoda</taxon>
        <taxon>Insecta</taxon>
        <taxon>Pterygota</taxon>
        <taxon>Neoptera</taxon>
        <taxon>Endopterygota</taxon>
        <taxon>Coleoptera</taxon>
        <taxon>Polyphaga</taxon>
        <taxon>Elateriformia</taxon>
        <taxon>Buprestoidea</taxon>
        <taxon>Buprestidae</taxon>
        <taxon>Agrilinae</taxon>
        <taxon>Agrilus</taxon>
    </lineage>
</organism>
<accession>A0A1W4WKV1</accession>
<feature type="region of interest" description="Disordered" evidence="5">
    <location>
        <begin position="471"/>
        <end position="491"/>
    </location>
</feature>
<dbReference type="FunFam" id="1.10.472.10:FF:000154">
    <property type="entry name" value="Cyclin-B1-4"/>
    <property type="match status" value="1"/>
</dbReference>
<dbReference type="STRING" id="224129.A0A1W4WKV1"/>
<dbReference type="SMART" id="SM01332">
    <property type="entry name" value="Cyclin_C"/>
    <property type="match status" value="1"/>
</dbReference>
<evidence type="ECO:0000259" key="7">
    <source>
        <dbReference type="SMART" id="SM01332"/>
    </source>
</evidence>
<keyword evidence="3" id="KW-0131">Cell cycle</keyword>
<feature type="domain" description="Cyclin C-terminal" evidence="7">
    <location>
        <begin position="291"/>
        <end position="429"/>
    </location>
</feature>
<dbReference type="OrthoDB" id="5590282at2759"/>
<evidence type="ECO:0000313" key="9">
    <source>
        <dbReference type="RefSeq" id="XP_018320665.1"/>
    </source>
</evidence>
<dbReference type="InterPro" id="IPR039361">
    <property type="entry name" value="Cyclin"/>
</dbReference>
<evidence type="ECO:0000256" key="2">
    <source>
        <dbReference type="ARBA" id="ARBA00023127"/>
    </source>
</evidence>
<dbReference type="KEGG" id="apln:108733833"/>
<reference evidence="9 10" key="1">
    <citation type="submission" date="2025-04" db="UniProtKB">
        <authorList>
            <consortium name="RefSeq"/>
        </authorList>
    </citation>
    <scope>IDENTIFICATION</scope>
    <source>
        <tissue evidence="9 10">Entire body</tissue>
    </source>
</reference>
<dbReference type="InterPro" id="IPR036915">
    <property type="entry name" value="Cyclin-like_sf"/>
</dbReference>
<dbReference type="SUPFAM" id="SSF47954">
    <property type="entry name" value="Cyclin-like"/>
    <property type="match status" value="2"/>
</dbReference>
<evidence type="ECO:0000256" key="1">
    <source>
        <dbReference type="ARBA" id="ARBA00022618"/>
    </source>
</evidence>